<evidence type="ECO:0000259" key="2">
    <source>
        <dbReference type="Pfam" id="PF07687"/>
    </source>
</evidence>
<name>A0ABU7XXD7_9FLAO</name>
<dbReference type="NCBIfam" id="TIGR01891">
    <property type="entry name" value="amidohydrolases"/>
    <property type="match status" value="1"/>
</dbReference>
<evidence type="ECO:0000313" key="3">
    <source>
        <dbReference type="EMBL" id="MEF3835149.1"/>
    </source>
</evidence>
<evidence type="ECO:0000256" key="1">
    <source>
        <dbReference type="ARBA" id="ARBA00022801"/>
    </source>
</evidence>
<keyword evidence="1" id="KW-0378">Hydrolase</keyword>
<dbReference type="PANTHER" id="PTHR11014">
    <property type="entry name" value="PEPTIDASE M20 FAMILY MEMBER"/>
    <property type="match status" value="1"/>
</dbReference>
<dbReference type="InterPro" id="IPR017439">
    <property type="entry name" value="Amidohydrolase"/>
</dbReference>
<dbReference type="InterPro" id="IPR002933">
    <property type="entry name" value="Peptidase_M20"/>
</dbReference>
<sequence length="446" mass="49109">MKTKGLFYIIIFLVLQNGFSQERDVFKLIEKVVEKEQQLNLKLYKHLHQNPELSFQEKETSKRMALELKTLGFDVTEGIGGYGVVGVFKNGSGPTIMLRTDLDALPLKEKTGLSYASTEKAMLEKKEVSVMHACGHDIHMVSFIGTAKTLIKLKAYWSGTLFMLAQPAEERGGAKLVLNDGLFEKFSTPDYALAYHVSPTIQAGKIGYTSGPAWAKVNTLEITVRGLGGHGAKPHKAIDPIVLSSRIILAIQTITSREISAIEPAVITVGAIHGGSKHNIIPEEVHLMLTLRSCSEDVALHMINSIQRICNGVAESAGLPEDKYPIIIEVDESLPPGINDPELTARVADLLKSKMDDNIIKEAPVMSSEDFYRFGNTPEHIPLTMLRLGSVSANKILNFKAKEEPLPSLHSSFYAPDPELTIKTGIVGMSFSIIKLMEDFNNKLKK</sequence>
<proteinExistence type="predicted"/>
<evidence type="ECO:0000313" key="4">
    <source>
        <dbReference type="Proteomes" id="UP001337305"/>
    </source>
</evidence>
<dbReference type="SUPFAM" id="SSF53187">
    <property type="entry name" value="Zn-dependent exopeptidases"/>
    <property type="match status" value="1"/>
</dbReference>
<keyword evidence="4" id="KW-1185">Reference proteome</keyword>
<dbReference type="EMBL" id="JAODOP010000004">
    <property type="protein sequence ID" value="MEF3835149.1"/>
    <property type="molecule type" value="Genomic_DNA"/>
</dbReference>
<dbReference type="Proteomes" id="UP001337305">
    <property type="component" value="Unassembled WGS sequence"/>
</dbReference>
<gene>
    <name evidence="3" type="ORF">N1F79_18645</name>
</gene>
<protein>
    <submittedName>
        <fullName evidence="3">Amidohydrolase</fullName>
    </submittedName>
</protein>
<dbReference type="RefSeq" id="WP_303307442.1">
    <property type="nucleotide sequence ID" value="NZ_JAODOP010000004.1"/>
</dbReference>
<dbReference type="Gene3D" id="3.40.630.10">
    <property type="entry name" value="Zn peptidases"/>
    <property type="match status" value="1"/>
</dbReference>
<dbReference type="InterPro" id="IPR011650">
    <property type="entry name" value="Peptidase_M20_dimer"/>
</dbReference>
<dbReference type="Pfam" id="PF07687">
    <property type="entry name" value="M20_dimer"/>
    <property type="match status" value="1"/>
</dbReference>
<dbReference type="Gene3D" id="3.30.70.360">
    <property type="match status" value="1"/>
</dbReference>
<reference evidence="3 4" key="1">
    <citation type="submission" date="2022-09" db="EMBL/GenBank/DDBJ databases">
        <title>Genome sequencing of Flavivirga sp. MEBiC05379.</title>
        <authorList>
            <person name="Oh H.-M."/>
            <person name="Kwon K.K."/>
            <person name="Park M.J."/>
            <person name="Yang S.-H."/>
        </authorList>
    </citation>
    <scope>NUCLEOTIDE SEQUENCE [LARGE SCALE GENOMIC DNA]</scope>
    <source>
        <strain evidence="3 4">MEBiC05379</strain>
    </source>
</reference>
<dbReference type="PANTHER" id="PTHR11014:SF63">
    <property type="entry name" value="METALLOPEPTIDASE, PUTATIVE (AFU_ORTHOLOGUE AFUA_6G09600)-RELATED"/>
    <property type="match status" value="1"/>
</dbReference>
<organism evidence="3 4">
    <name type="scientific">Flavivirga spongiicola</name>
    <dbReference type="NCBI Taxonomy" id="421621"/>
    <lineage>
        <taxon>Bacteria</taxon>
        <taxon>Pseudomonadati</taxon>
        <taxon>Bacteroidota</taxon>
        <taxon>Flavobacteriia</taxon>
        <taxon>Flavobacteriales</taxon>
        <taxon>Flavobacteriaceae</taxon>
        <taxon>Flavivirga</taxon>
    </lineage>
</organism>
<dbReference type="Pfam" id="PF01546">
    <property type="entry name" value="Peptidase_M20"/>
    <property type="match status" value="1"/>
</dbReference>
<dbReference type="InterPro" id="IPR036264">
    <property type="entry name" value="Bact_exopeptidase_dim_dom"/>
</dbReference>
<comment type="caution">
    <text evidence="3">The sequence shown here is derived from an EMBL/GenBank/DDBJ whole genome shotgun (WGS) entry which is preliminary data.</text>
</comment>
<accession>A0ABU7XXD7</accession>
<dbReference type="SUPFAM" id="SSF55031">
    <property type="entry name" value="Bacterial exopeptidase dimerisation domain"/>
    <property type="match status" value="1"/>
</dbReference>
<feature type="domain" description="Peptidase M20 dimerisation" evidence="2">
    <location>
        <begin position="219"/>
        <end position="313"/>
    </location>
</feature>